<sequence>MAATGQPVITRLDPPNALSAPYVPQQNRSSGTRSHHRPVTLAERPKLWDVQIQLPGTDIHKKQPSLCWDEIMPIAVTCVKEEKRSRLDSSTSSTPPSAHTNSTGLRFCRWLCCCCWCCSSEPDRSSPAETQQRRSDVAVKKLTRKLPKKELQVAVTITMPCRPYRVLPDWYFPDTDPMLWDQWEAWLEGYTGLDFAIGVHTCRWDDEG</sequence>
<reference evidence="2 3" key="1">
    <citation type="submission" date="2014-04" db="EMBL/GenBank/DDBJ databases">
        <title>Evolutionary Origins and Diversification of the Mycorrhizal Mutualists.</title>
        <authorList>
            <consortium name="DOE Joint Genome Institute"/>
            <consortium name="Mycorrhizal Genomics Consortium"/>
            <person name="Kohler A."/>
            <person name="Kuo A."/>
            <person name="Nagy L.G."/>
            <person name="Floudas D."/>
            <person name="Copeland A."/>
            <person name="Barry K.W."/>
            <person name="Cichocki N."/>
            <person name="Veneault-Fourrey C."/>
            <person name="LaButti K."/>
            <person name="Lindquist E.A."/>
            <person name="Lipzen A."/>
            <person name="Lundell T."/>
            <person name="Morin E."/>
            <person name="Murat C."/>
            <person name="Riley R."/>
            <person name="Ohm R."/>
            <person name="Sun H."/>
            <person name="Tunlid A."/>
            <person name="Henrissat B."/>
            <person name="Grigoriev I.V."/>
            <person name="Hibbett D.S."/>
            <person name="Martin F."/>
        </authorList>
    </citation>
    <scope>NUCLEOTIDE SEQUENCE [LARGE SCALE GENOMIC DNA]</scope>
    <source>
        <strain evidence="2 3">Koide BX008</strain>
    </source>
</reference>
<dbReference type="AlphaFoldDB" id="A0A0C2WR39"/>
<evidence type="ECO:0000256" key="1">
    <source>
        <dbReference type="SAM" id="MobiDB-lite"/>
    </source>
</evidence>
<dbReference type="HOGENOM" id="CLU_1320577_0_0_1"/>
<dbReference type="EMBL" id="KN818252">
    <property type="protein sequence ID" value="KIL64127.1"/>
    <property type="molecule type" value="Genomic_DNA"/>
</dbReference>
<accession>A0A0C2WR39</accession>
<dbReference type="Proteomes" id="UP000054549">
    <property type="component" value="Unassembled WGS sequence"/>
</dbReference>
<dbReference type="InParanoid" id="A0A0C2WR39"/>
<dbReference type="OrthoDB" id="2972750at2759"/>
<protein>
    <submittedName>
        <fullName evidence="2">Uncharacterized protein</fullName>
    </submittedName>
</protein>
<gene>
    <name evidence="2" type="ORF">M378DRAFT_163607</name>
</gene>
<evidence type="ECO:0000313" key="3">
    <source>
        <dbReference type="Proteomes" id="UP000054549"/>
    </source>
</evidence>
<organism evidence="2 3">
    <name type="scientific">Amanita muscaria (strain Koide BX008)</name>
    <dbReference type="NCBI Taxonomy" id="946122"/>
    <lineage>
        <taxon>Eukaryota</taxon>
        <taxon>Fungi</taxon>
        <taxon>Dikarya</taxon>
        <taxon>Basidiomycota</taxon>
        <taxon>Agaricomycotina</taxon>
        <taxon>Agaricomycetes</taxon>
        <taxon>Agaricomycetidae</taxon>
        <taxon>Agaricales</taxon>
        <taxon>Pluteineae</taxon>
        <taxon>Amanitaceae</taxon>
        <taxon>Amanita</taxon>
    </lineage>
</organism>
<evidence type="ECO:0000313" key="2">
    <source>
        <dbReference type="EMBL" id="KIL64127.1"/>
    </source>
</evidence>
<name>A0A0C2WR39_AMAMK</name>
<keyword evidence="3" id="KW-1185">Reference proteome</keyword>
<proteinExistence type="predicted"/>
<feature type="region of interest" description="Disordered" evidence="1">
    <location>
        <begin position="1"/>
        <end position="42"/>
    </location>
</feature>